<dbReference type="OrthoDB" id="438641at2759"/>
<feature type="region of interest" description="Disordered" evidence="3">
    <location>
        <begin position="50"/>
        <end position="93"/>
    </location>
</feature>
<name>A0A9P0J5E4_9DIPT</name>
<dbReference type="CDD" id="cd22435">
    <property type="entry name" value="KH-I_NOVA_rpt1"/>
    <property type="match status" value="1"/>
</dbReference>
<dbReference type="InterPro" id="IPR004088">
    <property type="entry name" value="KH_dom_type_1"/>
</dbReference>
<dbReference type="SMART" id="SM00322">
    <property type="entry name" value="KH"/>
    <property type="match status" value="2"/>
</dbReference>
<keyword evidence="2" id="KW-0694">RNA-binding</keyword>
<evidence type="ECO:0000259" key="4">
    <source>
        <dbReference type="SMART" id="SM00322"/>
    </source>
</evidence>
<dbReference type="InterPro" id="IPR047276">
    <property type="entry name" value="KH-I_NOVA_rpt2"/>
</dbReference>
<keyword evidence="6" id="KW-1185">Reference proteome</keyword>
<dbReference type="Gene3D" id="3.30.1370.10">
    <property type="entry name" value="K Homology domain, type 1"/>
    <property type="match status" value="2"/>
</dbReference>
<dbReference type="GO" id="GO:0010468">
    <property type="term" value="P:regulation of gene expression"/>
    <property type="evidence" value="ECO:0007669"/>
    <property type="project" value="UniProtKB-ARBA"/>
</dbReference>
<accession>A0A9P0J5E4</accession>
<reference evidence="5" key="2">
    <citation type="submission" date="2022-10" db="EMBL/GenBank/DDBJ databases">
        <authorList>
            <consortium name="ENA_rothamsted_submissions"/>
            <consortium name="culmorum"/>
            <person name="King R."/>
        </authorList>
    </citation>
    <scope>NUCLEOTIDE SEQUENCE</scope>
</reference>
<dbReference type="InterPro" id="IPR004087">
    <property type="entry name" value="KH_dom"/>
</dbReference>
<dbReference type="AlphaFoldDB" id="A0A9P0J5E4"/>
<dbReference type="PROSITE" id="PS50084">
    <property type="entry name" value="KH_TYPE_1"/>
    <property type="match status" value="2"/>
</dbReference>
<feature type="compositionally biased region" description="Low complexity" evidence="3">
    <location>
        <begin position="52"/>
        <end position="93"/>
    </location>
</feature>
<evidence type="ECO:0000256" key="2">
    <source>
        <dbReference type="PROSITE-ProRule" id="PRU00117"/>
    </source>
</evidence>
<sequence length="583" mass="61974">MLHSNSSPPLQSILQRNCSPLKQQNSTMNGASSAQDSYFIFDELSTALSERNNNSDGSSKIIGNNSNNNFSNKSSSSIGSSIGGSNTSTATNLSSTFQRPQFNHQQQHVQQQQQQQRFGFGETATTYHFKTLVPSVAAGAIIGKGGETIASLQKDAGARVKMSKSHDFYPGTTERVCLISGNVDGILTVLDFIMDKIREKPDLTKPLNDADAKQQQERDKQVKILVPNSTAGMIIGKAGAYIKQIKEESGSYVQISQKPKDLTLQERCITIIGEKENNKKACRMILAKIMEDPSSGTCLNVSYADVSGPVANFNPTGSPYANPQISSSTASLNSALSPATVGNAAAAANLLVNGSALNLSLNLGSPNPNVNPTVTTQLLENIKHAMRSLGYSDSANSEVCAALGILAKYGILGVGLSNGTHTTTSANPLSYLNVSGLEQQQSQQATVGNIFGAIGGNLESFINSQTQQQSRSSIERFDATFDPFRNAQATAPISLNNNFGLTTNPSAQALGAAQSLGALSKSPTPGEIGSKDAKNVEIPEVIVGAILEEGAYLYPWGAFFQHYAQGARNPPSYAPGKNYNRRF</sequence>
<dbReference type="CDD" id="cd22436">
    <property type="entry name" value="KH-I_NOVA_rpt2"/>
    <property type="match status" value="1"/>
</dbReference>
<feature type="domain" description="K Homology" evidence="4">
    <location>
        <begin position="125"/>
        <end position="198"/>
    </location>
</feature>
<dbReference type="PANTHER" id="PTHR10288">
    <property type="entry name" value="KH DOMAIN CONTAINING RNA BINDING PROTEIN"/>
    <property type="match status" value="1"/>
</dbReference>
<dbReference type="InterPro" id="IPR047275">
    <property type="entry name" value="KH-I_NOVA_rpt1"/>
</dbReference>
<dbReference type="FunFam" id="3.30.1370.10:FF:000022">
    <property type="entry name" value="RNA-binding protein Nova-1 isoform 1"/>
    <property type="match status" value="1"/>
</dbReference>
<keyword evidence="1" id="KW-0677">Repeat</keyword>
<dbReference type="InterPro" id="IPR036612">
    <property type="entry name" value="KH_dom_type_1_sf"/>
</dbReference>
<dbReference type="SUPFAM" id="SSF54791">
    <property type="entry name" value="Eukaryotic type KH-domain (KH-domain type I)"/>
    <property type="match status" value="2"/>
</dbReference>
<dbReference type="Proteomes" id="UP001153620">
    <property type="component" value="Chromosome 3"/>
</dbReference>
<feature type="domain" description="K Homology" evidence="4">
    <location>
        <begin position="218"/>
        <end position="290"/>
    </location>
</feature>
<dbReference type="EMBL" id="OU895879">
    <property type="protein sequence ID" value="CAH1728883.1"/>
    <property type="molecule type" value="Genomic_DNA"/>
</dbReference>
<evidence type="ECO:0000313" key="6">
    <source>
        <dbReference type="Proteomes" id="UP001153620"/>
    </source>
</evidence>
<reference evidence="5" key="1">
    <citation type="submission" date="2022-01" db="EMBL/GenBank/DDBJ databases">
        <authorList>
            <person name="King R."/>
        </authorList>
    </citation>
    <scope>NUCLEOTIDE SEQUENCE</scope>
</reference>
<organism evidence="5 6">
    <name type="scientific">Chironomus riparius</name>
    <dbReference type="NCBI Taxonomy" id="315576"/>
    <lineage>
        <taxon>Eukaryota</taxon>
        <taxon>Metazoa</taxon>
        <taxon>Ecdysozoa</taxon>
        <taxon>Arthropoda</taxon>
        <taxon>Hexapoda</taxon>
        <taxon>Insecta</taxon>
        <taxon>Pterygota</taxon>
        <taxon>Neoptera</taxon>
        <taxon>Endopterygota</taxon>
        <taxon>Diptera</taxon>
        <taxon>Nematocera</taxon>
        <taxon>Chironomoidea</taxon>
        <taxon>Chironomidae</taxon>
        <taxon>Chironominae</taxon>
        <taxon>Chironomus</taxon>
    </lineage>
</organism>
<dbReference type="Pfam" id="PF00013">
    <property type="entry name" value="KH_1"/>
    <property type="match status" value="2"/>
</dbReference>
<proteinExistence type="predicted"/>
<evidence type="ECO:0000313" key="5">
    <source>
        <dbReference type="EMBL" id="CAH1728883.1"/>
    </source>
</evidence>
<dbReference type="GO" id="GO:0003723">
    <property type="term" value="F:RNA binding"/>
    <property type="evidence" value="ECO:0007669"/>
    <property type="project" value="UniProtKB-UniRule"/>
</dbReference>
<evidence type="ECO:0000256" key="3">
    <source>
        <dbReference type="SAM" id="MobiDB-lite"/>
    </source>
</evidence>
<gene>
    <name evidence="5" type="ORF">CHIRRI_LOCUS11041</name>
</gene>
<protein>
    <recommendedName>
        <fullName evidence="4">K Homology domain-containing protein</fullName>
    </recommendedName>
</protein>
<evidence type="ECO:0000256" key="1">
    <source>
        <dbReference type="ARBA" id="ARBA00022737"/>
    </source>
</evidence>